<evidence type="ECO:0008006" key="3">
    <source>
        <dbReference type="Google" id="ProtNLM"/>
    </source>
</evidence>
<sequence>MSIVDEAIKAAGGASELSKKCGLHRTSVLYWRTLGHIPLKRVDVVADATGIPREELRPDFFKRTPTEEVRV</sequence>
<dbReference type="InterPro" id="IPR010982">
    <property type="entry name" value="Lambda_DNA-bd_dom_sf"/>
</dbReference>
<keyword evidence="2" id="KW-1185">Reference proteome</keyword>
<gene>
    <name evidence="1" type="ORF">HK26_04120</name>
</gene>
<dbReference type="Gene3D" id="1.10.260.40">
    <property type="entry name" value="lambda repressor-like DNA-binding domains"/>
    <property type="match status" value="1"/>
</dbReference>
<proteinExistence type="predicted"/>
<organism evidence="1 2">
    <name type="scientific">Acetobacter okinawensis</name>
    <dbReference type="NCBI Taxonomy" id="1076594"/>
    <lineage>
        <taxon>Bacteria</taxon>
        <taxon>Pseudomonadati</taxon>
        <taxon>Pseudomonadota</taxon>
        <taxon>Alphaproteobacteria</taxon>
        <taxon>Acetobacterales</taxon>
        <taxon>Acetobacteraceae</taxon>
        <taxon>Acetobacter</taxon>
    </lineage>
</organism>
<dbReference type="RefSeq" id="WP_086638081.1">
    <property type="nucleotide sequence ID" value="NZ_JOPJ01000002.1"/>
</dbReference>
<dbReference type="Pfam" id="PF15943">
    <property type="entry name" value="YdaS_toxin"/>
    <property type="match status" value="1"/>
</dbReference>
<dbReference type="EMBL" id="JOPJ01000002">
    <property type="protein sequence ID" value="OUJ13833.1"/>
    <property type="molecule type" value="Genomic_DNA"/>
</dbReference>
<comment type="caution">
    <text evidence="1">The sequence shown here is derived from an EMBL/GenBank/DDBJ whole genome shotgun (WGS) entry which is preliminary data.</text>
</comment>
<reference evidence="2" key="1">
    <citation type="submission" date="2014-06" db="EMBL/GenBank/DDBJ databases">
        <authorList>
            <person name="Winans N.J."/>
            <person name="Newell P.D."/>
            <person name="Douglas A.E."/>
        </authorList>
    </citation>
    <scope>NUCLEOTIDE SEQUENCE [LARGE SCALE GENOMIC DNA]</scope>
</reference>
<dbReference type="AlphaFoldDB" id="A0A252BY37"/>
<name>A0A252BY37_9PROT</name>
<protein>
    <recommendedName>
        <fullName evidence="3">Rha family transcriptional regulator</fullName>
    </recommendedName>
</protein>
<accession>A0A252BY37</accession>
<dbReference type="OrthoDB" id="7597148at2"/>
<dbReference type="GO" id="GO:0003677">
    <property type="term" value="F:DNA binding"/>
    <property type="evidence" value="ECO:0007669"/>
    <property type="project" value="InterPro"/>
</dbReference>
<dbReference type="SUPFAM" id="SSF47413">
    <property type="entry name" value="lambda repressor-like DNA-binding domains"/>
    <property type="match status" value="1"/>
</dbReference>
<dbReference type="InterPro" id="IPR031856">
    <property type="entry name" value="YdaS_toxin-like"/>
</dbReference>
<dbReference type="Proteomes" id="UP000194931">
    <property type="component" value="Unassembled WGS sequence"/>
</dbReference>
<evidence type="ECO:0000313" key="2">
    <source>
        <dbReference type="Proteomes" id="UP000194931"/>
    </source>
</evidence>
<evidence type="ECO:0000313" key="1">
    <source>
        <dbReference type="EMBL" id="OUJ13833.1"/>
    </source>
</evidence>